<dbReference type="AlphaFoldDB" id="A0A7D9H8J3"/>
<comment type="caution">
    <text evidence="1">The sequence shown here is derived from an EMBL/GenBank/DDBJ whole genome shotgun (WGS) entry which is preliminary data.</text>
</comment>
<protein>
    <submittedName>
        <fullName evidence="1">Uncharacterized protein</fullName>
    </submittedName>
</protein>
<keyword evidence="2" id="KW-1185">Reference proteome</keyword>
<sequence length="142" mass="16056">MANSAFDIRDCVLTTNIPVDCETDACEEINLSVLREMRVVRSRSSLLHPEMVESMNATAELVSDHLYRQRVGEKLRCLDVKPPVDHVNRIGQMIYDGSCARLKSKRVMESVCGRRRFWTRSVGDVMIRGGTSLTISGKKIIK</sequence>
<dbReference type="Proteomes" id="UP001152795">
    <property type="component" value="Unassembled WGS sequence"/>
</dbReference>
<reference evidence="1" key="1">
    <citation type="submission" date="2020-04" db="EMBL/GenBank/DDBJ databases">
        <authorList>
            <person name="Alioto T."/>
            <person name="Alioto T."/>
            <person name="Gomez Garrido J."/>
        </authorList>
    </citation>
    <scope>NUCLEOTIDE SEQUENCE</scope>
    <source>
        <strain evidence="1">A484AB</strain>
    </source>
</reference>
<evidence type="ECO:0000313" key="1">
    <source>
        <dbReference type="EMBL" id="CAB3978264.1"/>
    </source>
</evidence>
<proteinExistence type="predicted"/>
<gene>
    <name evidence="1" type="ORF">PACLA_8A048625</name>
</gene>
<organism evidence="1 2">
    <name type="scientific">Paramuricea clavata</name>
    <name type="common">Red gorgonian</name>
    <name type="synonym">Violescent sea-whip</name>
    <dbReference type="NCBI Taxonomy" id="317549"/>
    <lineage>
        <taxon>Eukaryota</taxon>
        <taxon>Metazoa</taxon>
        <taxon>Cnidaria</taxon>
        <taxon>Anthozoa</taxon>
        <taxon>Octocorallia</taxon>
        <taxon>Malacalcyonacea</taxon>
        <taxon>Plexauridae</taxon>
        <taxon>Paramuricea</taxon>
    </lineage>
</organism>
<evidence type="ECO:0000313" key="2">
    <source>
        <dbReference type="Proteomes" id="UP001152795"/>
    </source>
</evidence>
<accession>A0A7D9H8J3</accession>
<dbReference type="EMBL" id="CACRXK020000100">
    <property type="protein sequence ID" value="CAB3978264.1"/>
    <property type="molecule type" value="Genomic_DNA"/>
</dbReference>
<name>A0A7D9H8J3_PARCT</name>